<proteinExistence type="inferred from homology"/>
<keyword evidence="3 6" id="KW-0812">Transmembrane</keyword>
<evidence type="ECO:0000256" key="2">
    <source>
        <dbReference type="ARBA" id="ARBA00005645"/>
    </source>
</evidence>
<dbReference type="Proteomes" id="UP000615446">
    <property type="component" value="Unassembled WGS sequence"/>
</dbReference>
<name>A0A8H3L3H0_9GLOM</name>
<evidence type="ECO:0000313" key="8">
    <source>
        <dbReference type="Proteomes" id="UP000615446"/>
    </source>
</evidence>
<dbReference type="Pfam" id="PF04133">
    <property type="entry name" value="Vps55"/>
    <property type="match status" value="1"/>
</dbReference>
<comment type="subcellular location">
    <subcellularLocation>
        <location evidence="1">Membrane</location>
        <topology evidence="1">Multi-pass membrane protein</topology>
    </subcellularLocation>
</comment>
<feature type="transmembrane region" description="Helical" evidence="6">
    <location>
        <begin position="74"/>
        <end position="93"/>
    </location>
</feature>
<evidence type="ECO:0000256" key="1">
    <source>
        <dbReference type="ARBA" id="ARBA00004141"/>
    </source>
</evidence>
<dbReference type="PANTHER" id="PTHR12050">
    <property type="entry name" value="LEPTIN RECEPTOR-RELATED"/>
    <property type="match status" value="1"/>
</dbReference>
<dbReference type="EMBL" id="BLAL01000034">
    <property type="protein sequence ID" value="GES78151.1"/>
    <property type="molecule type" value="Genomic_DNA"/>
</dbReference>
<dbReference type="GO" id="GO:0032511">
    <property type="term" value="P:late endosome to vacuole transport via multivesicular body sorting pathway"/>
    <property type="evidence" value="ECO:0007669"/>
    <property type="project" value="TreeGrafter"/>
</dbReference>
<dbReference type="PROSITE" id="PS51257">
    <property type="entry name" value="PROKAR_LIPOPROTEIN"/>
    <property type="match status" value="1"/>
</dbReference>
<feature type="transmembrane region" description="Helical" evidence="6">
    <location>
        <begin position="7"/>
        <end position="28"/>
    </location>
</feature>
<evidence type="ECO:0000256" key="5">
    <source>
        <dbReference type="ARBA" id="ARBA00023136"/>
    </source>
</evidence>
<sequence length="132" mass="14270">MAGVKTCVFIIALAFVLACGFLLVILSGALYQNWWPLFVVATYVLAPVPNFIFSKCGSDDDYYGYDSGNGYKDFGRFLTAILIITGVCLPIVLAHSEVITIPAMIMSTGGGALVYSTIIAYAHFFANEGEDF</sequence>
<comment type="similarity">
    <text evidence="2">Belongs to the OB-RGRP/VPS55 family.</text>
</comment>
<feature type="transmembrane region" description="Helical" evidence="6">
    <location>
        <begin position="34"/>
        <end position="53"/>
    </location>
</feature>
<dbReference type="GO" id="GO:0034424">
    <property type="term" value="C:Vps55/Vps68 complex"/>
    <property type="evidence" value="ECO:0007669"/>
    <property type="project" value="TreeGrafter"/>
</dbReference>
<accession>A0A8H3L3H0</accession>
<reference evidence="7" key="1">
    <citation type="submission" date="2019-10" db="EMBL/GenBank/DDBJ databases">
        <title>Conservation and host-specific expression of non-tandemly repeated heterogenous ribosome RNA gene in arbuscular mycorrhizal fungi.</title>
        <authorList>
            <person name="Maeda T."/>
            <person name="Kobayashi Y."/>
            <person name="Nakagawa T."/>
            <person name="Ezawa T."/>
            <person name="Yamaguchi K."/>
            <person name="Bino T."/>
            <person name="Nishimoto Y."/>
            <person name="Shigenobu S."/>
            <person name="Kawaguchi M."/>
        </authorList>
    </citation>
    <scope>NUCLEOTIDE SEQUENCE</scope>
    <source>
        <strain evidence="7">HR1</strain>
    </source>
</reference>
<dbReference type="PANTHER" id="PTHR12050:SF0">
    <property type="entry name" value="RH04491P"/>
    <property type="match status" value="1"/>
</dbReference>
<evidence type="ECO:0000256" key="4">
    <source>
        <dbReference type="ARBA" id="ARBA00022989"/>
    </source>
</evidence>
<evidence type="ECO:0000256" key="6">
    <source>
        <dbReference type="SAM" id="Phobius"/>
    </source>
</evidence>
<dbReference type="InterPro" id="IPR007262">
    <property type="entry name" value="Vps55/LEPROT"/>
</dbReference>
<gene>
    <name evidence="7" type="ORF">RCL2_000546700</name>
</gene>
<evidence type="ECO:0000313" key="7">
    <source>
        <dbReference type="EMBL" id="GES78151.1"/>
    </source>
</evidence>
<comment type="caution">
    <text evidence="7">The sequence shown here is derived from an EMBL/GenBank/DDBJ whole genome shotgun (WGS) entry which is preliminary data.</text>
</comment>
<organism evidence="7 8">
    <name type="scientific">Rhizophagus clarus</name>
    <dbReference type="NCBI Taxonomy" id="94130"/>
    <lineage>
        <taxon>Eukaryota</taxon>
        <taxon>Fungi</taxon>
        <taxon>Fungi incertae sedis</taxon>
        <taxon>Mucoromycota</taxon>
        <taxon>Glomeromycotina</taxon>
        <taxon>Glomeromycetes</taxon>
        <taxon>Glomerales</taxon>
        <taxon>Glomeraceae</taxon>
        <taxon>Rhizophagus</taxon>
    </lineage>
</organism>
<dbReference type="OrthoDB" id="14246at2759"/>
<evidence type="ECO:0000256" key="3">
    <source>
        <dbReference type="ARBA" id="ARBA00022692"/>
    </source>
</evidence>
<keyword evidence="5 6" id="KW-0472">Membrane</keyword>
<keyword evidence="4 6" id="KW-1133">Transmembrane helix</keyword>
<protein>
    <submittedName>
        <fullName evidence="7">Vacuolar protein sorting 55</fullName>
    </submittedName>
</protein>
<feature type="transmembrane region" description="Helical" evidence="6">
    <location>
        <begin position="99"/>
        <end position="126"/>
    </location>
</feature>
<dbReference type="AlphaFoldDB" id="A0A8H3L3H0"/>